<comment type="caution">
    <text evidence="1">The sequence shown here is derived from an EMBL/GenBank/DDBJ whole genome shotgun (WGS) entry which is preliminary data.</text>
</comment>
<evidence type="ECO:0000313" key="2">
    <source>
        <dbReference type="Proteomes" id="UP000823405"/>
    </source>
</evidence>
<accession>A0A9P6UPY5</accession>
<sequence length="53" mass="6391">DHHPGTMPLLQSCPYRHDPRDLLALRDLHGHRDRHLGRHDYHDPYCLRHRHGL</sequence>
<protein>
    <submittedName>
        <fullName evidence="1">Uncharacterized protein</fullName>
    </submittedName>
</protein>
<gene>
    <name evidence="1" type="ORF">BGZ97_009396</name>
</gene>
<name>A0A9P6UPY5_9FUNG</name>
<keyword evidence="2" id="KW-1185">Reference proteome</keyword>
<organism evidence="1 2">
    <name type="scientific">Linnemannia gamsii</name>
    <dbReference type="NCBI Taxonomy" id="64522"/>
    <lineage>
        <taxon>Eukaryota</taxon>
        <taxon>Fungi</taxon>
        <taxon>Fungi incertae sedis</taxon>
        <taxon>Mucoromycota</taxon>
        <taxon>Mortierellomycotina</taxon>
        <taxon>Mortierellomycetes</taxon>
        <taxon>Mortierellales</taxon>
        <taxon>Mortierellaceae</taxon>
        <taxon>Linnemannia</taxon>
    </lineage>
</organism>
<proteinExistence type="predicted"/>
<feature type="non-terminal residue" evidence="1">
    <location>
        <position position="1"/>
    </location>
</feature>
<feature type="non-terminal residue" evidence="1">
    <location>
        <position position="53"/>
    </location>
</feature>
<evidence type="ECO:0000313" key="1">
    <source>
        <dbReference type="EMBL" id="KAG0314336.1"/>
    </source>
</evidence>
<dbReference type="EMBL" id="JAAAIN010000450">
    <property type="protein sequence ID" value="KAG0314336.1"/>
    <property type="molecule type" value="Genomic_DNA"/>
</dbReference>
<dbReference type="Proteomes" id="UP000823405">
    <property type="component" value="Unassembled WGS sequence"/>
</dbReference>
<reference evidence="1" key="1">
    <citation type="journal article" date="2020" name="Fungal Divers.">
        <title>Resolving the Mortierellaceae phylogeny through synthesis of multi-gene phylogenetics and phylogenomics.</title>
        <authorList>
            <person name="Vandepol N."/>
            <person name="Liber J."/>
            <person name="Desiro A."/>
            <person name="Na H."/>
            <person name="Kennedy M."/>
            <person name="Barry K."/>
            <person name="Grigoriev I.V."/>
            <person name="Miller A.N."/>
            <person name="O'Donnell K."/>
            <person name="Stajich J.E."/>
            <person name="Bonito G."/>
        </authorList>
    </citation>
    <scope>NUCLEOTIDE SEQUENCE</scope>
    <source>
        <strain evidence="1">NVP60</strain>
    </source>
</reference>
<dbReference type="AlphaFoldDB" id="A0A9P6UPY5"/>